<dbReference type="AlphaFoldDB" id="A0A1D8U2R5"/>
<proteinExistence type="predicted"/>
<protein>
    <submittedName>
        <fullName evidence="2">Uncharacterized protein</fullName>
    </submittedName>
</protein>
<name>A0A1D8U2R5_9CYAN</name>
<feature type="transmembrane region" description="Helical" evidence="1">
    <location>
        <begin position="40"/>
        <end position="59"/>
    </location>
</feature>
<organism evidence="2 3">
    <name type="scientific">Moorena producens PAL-8-15-08-1</name>
    <dbReference type="NCBI Taxonomy" id="1458985"/>
    <lineage>
        <taxon>Bacteria</taxon>
        <taxon>Bacillati</taxon>
        <taxon>Cyanobacteriota</taxon>
        <taxon>Cyanophyceae</taxon>
        <taxon>Coleofasciculales</taxon>
        <taxon>Coleofasciculaceae</taxon>
        <taxon>Moorena</taxon>
    </lineage>
</organism>
<keyword evidence="1" id="KW-0472">Membrane</keyword>
<keyword evidence="1" id="KW-1133">Transmembrane helix</keyword>
<dbReference type="KEGG" id="mpro:BJP34_07175"/>
<sequence>MDKDTKFALLVIAIPLCGLIYCGSAIAVMVYSEYVREHPLTFGTLFLLIPFATGAFIWLRASAKAYQVKGIGNREQGTGSRE</sequence>
<feature type="transmembrane region" description="Helical" evidence="1">
    <location>
        <begin position="7"/>
        <end position="28"/>
    </location>
</feature>
<gene>
    <name evidence="2" type="ORF">BJP34_07175</name>
</gene>
<reference evidence="3" key="1">
    <citation type="submission" date="2016-10" db="EMBL/GenBank/DDBJ databases">
        <title>Comparative genomics uncovers the prolific and rare metabolic potential of the cyanobacterial genus Moorea.</title>
        <authorList>
            <person name="Leao T."/>
            <person name="Castelao G."/>
            <person name="Korobeynikov A."/>
            <person name="Monroe E.A."/>
            <person name="Podell S."/>
            <person name="Glukhov E."/>
            <person name="Allen E."/>
            <person name="Gerwick W.H."/>
            <person name="Gerwick L."/>
        </authorList>
    </citation>
    <scope>NUCLEOTIDE SEQUENCE [LARGE SCALE GENOMIC DNA]</scope>
    <source>
        <strain evidence="3">PAL-8-15-08-1</strain>
    </source>
</reference>
<evidence type="ECO:0000313" key="2">
    <source>
        <dbReference type="EMBL" id="AOX04170.1"/>
    </source>
</evidence>
<dbReference type="EMBL" id="CP017599">
    <property type="protein sequence ID" value="AOX04170.1"/>
    <property type="molecule type" value="Genomic_DNA"/>
</dbReference>
<evidence type="ECO:0000256" key="1">
    <source>
        <dbReference type="SAM" id="Phobius"/>
    </source>
</evidence>
<evidence type="ECO:0000313" key="3">
    <source>
        <dbReference type="Proteomes" id="UP000177870"/>
    </source>
</evidence>
<dbReference type="Proteomes" id="UP000177870">
    <property type="component" value="Chromosome"/>
</dbReference>
<accession>A0A1D8U2R5</accession>
<keyword evidence="1" id="KW-0812">Transmembrane</keyword>